<accession>A0AAV4SU67</accession>
<dbReference type="Pfam" id="PF01344">
    <property type="entry name" value="Kelch_1"/>
    <property type="match status" value="1"/>
</dbReference>
<dbReference type="InterPro" id="IPR015915">
    <property type="entry name" value="Kelch-typ_b-propeller"/>
</dbReference>
<evidence type="ECO:0000256" key="3">
    <source>
        <dbReference type="ARBA" id="ARBA00022737"/>
    </source>
</evidence>
<evidence type="ECO:0000313" key="6">
    <source>
        <dbReference type="EMBL" id="GIY36087.1"/>
    </source>
</evidence>
<dbReference type="SUPFAM" id="SSF117281">
    <property type="entry name" value="Kelch motif"/>
    <property type="match status" value="1"/>
</dbReference>
<proteinExistence type="predicted"/>
<dbReference type="Pfam" id="PF07707">
    <property type="entry name" value="BACK"/>
    <property type="match status" value="1"/>
</dbReference>
<dbReference type="Pfam" id="PF00651">
    <property type="entry name" value="BTB"/>
    <property type="match status" value="1"/>
</dbReference>
<keyword evidence="7" id="KW-1185">Reference proteome</keyword>
<evidence type="ECO:0000259" key="5">
    <source>
        <dbReference type="PROSITE" id="PS50097"/>
    </source>
</evidence>
<keyword evidence="3" id="KW-0677">Repeat</keyword>
<evidence type="ECO:0000256" key="2">
    <source>
        <dbReference type="ARBA" id="ARBA00022441"/>
    </source>
</evidence>
<name>A0AAV4SU67_9ARAC</name>
<comment type="caution">
    <text evidence="6">The sequence shown here is derived from an EMBL/GenBank/DDBJ whole genome shotgun (WGS) entry which is preliminary data.</text>
</comment>
<dbReference type="PANTHER" id="PTHR45632">
    <property type="entry name" value="LD33804P"/>
    <property type="match status" value="1"/>
</dbReference>
<feature type="domain" description="BTB" evidence="5">
    <location>
        <begin position="25"/>
        <end position="89"/>
    </location>
</feature>
<dbReference type="Gene3D" id="2.120.10.80">
    <property type="entry name" value="Kelch-type beta propeller"/>
    <property type="match status" value="1"/>
</dbReference>
<organism evidence="6 7">
    <name type="scientific">Caerostris darwini</name>
    <dbReference type="NCBI Taxonomy" id="1538125"/>
    <lineage>
        <taxon>Eukaryota</taxon>
        <taxon>Metazoa</taxon>
        <taxon>Ecdysozoa</taxon>
        <taxon>Arthropoda</taxon>
        <taxon>Chelicerata</taxon>
        <taxon>Arachnida</taxon>
        <taxon>Araneae</taxon>
        <taxon>Araneomorphae</taxon>
        <taxon>Entelegynae</taxon>
        <taxon>Araneoidea</taxon>
        <taxon>Araneidae</taxon>
        <taxon>Caerostris</taxon>
    </lineage>
</organism>
<dbReference type="AlphaFoldDB" id="A0AAV4SU67"/>
<dbReference type="EMBL" id="BPLQ01008243">
    <property type="protein sequence ID" value="GIY36087.1"/>
    <property type="molecule type" value="Genomic_DNA"/>
</dbReference>
<gene>
    <name evidence="6" type="primary">KLHL23</name>
    <name evidence="6" type="ORF">CDAR_102751</name>
</gene>
<dbReference type="InterPro" id="IPR017096">
    <property type="entry name" value="BTB-kelch_protein"/>
</dbReference>
<dbReference type="Gene3D" id="3.30.710.10">
    <property type="entry name" value="Potassium Channel Kv1.1, Chain A"/>
    <property type="match status" value="1"/>
</dbReference>
<reference evidence="6 7" key="1">
    <citation type="submission" date="2021-06" db="EMBL/GenBank/DDBJ databases">
        <title>Caerostris darwini draft genome.</title>
        <authorList>
            <person name="Kono N."/>
            <person name="Arakawa K."/>
        </authorList>
    </citation>
    <scope>NUCLEOTIDE SEQUENCE [LARGE SCALE GENOMIC DNA]</scope>
</reference>
<dbReference type="Gene3D" id="1.25.40.420">
    <property type="match status" value="1"/>
</dbReference>
<dbReference type="SMART" id="SM00612">
    <property type="entry name" value="Kelch"/>
    <property type="match status" value="4"/>
</dbReference>
<dbReference type="PANTHER" id="PTHR45632:SF3">
    <property type="entry name" value="KELCH-LIKE PROTEIN 32"/>
    <property type="match status" value="1"/>
</dbReference>
<comment type="function">
    <text evidence="4">Probable substrate-specific adapter of an E3 ubiquitin-protein ligase complex which mediates the ubiquitination and subsequent proteasomal degradation of target proteins. May have a role in synapse differentiation and growth.</text>
</comment>
<dbReference type="SMART" id="SM00225">
    <property type="entry name" value="BTB"/>
    <property type="match status" value="1"/>
</dbReference>
<dbReference type="PIRSF" id="PIRSF037037">
    <property type="entry name" value="Kelch-like_protein_gigaxonin"/>
    <property type="match status" value="1"/>
</dbReference>
<evidence type="ECO:0000313" key="7">
    <source>
        <dbReference type="Proteomes" id="UP001054837"/>
    </source>
</evidence>
<protein>
    <recommendedName>
        <fullName evidence="1">Kelch-like protein diablo</fullName>
    </recommendedName>
</protein>
<evidence type="ECO:0000256" key="1">
    <source>
        <dbReference type="ARBA" id="ARBA00013699"/>
    </source>
</evidence>
<dbReference type="PROSITE" id="PS50097">
    <property type="entry name" value="BTB"/>
    <property type="match status" value="1"/>
</dbReference>
<dbReference type="InterPro" id="IPR006652">
    <property type="entry name" value="Kelch_1"/>
</dbReference>
<keyword evidence="2" id="KW-0880">Kelch repeat</keyword>
<dbReference type="SUPFAM" id="SSF54695">
    <property type="entry name" value="POZ domain"/>
    <property type="match status" value="1"/>
</dbReference>
<dbReference type="GO" id="GO:0003779">
    <property type="term" value="F:actin binding"/>
    <property type="evidence" value="ECO:0007669"/>
    <property type="project" value="UniProtKB-KW"/>
</dbReference>
<dbReference type="Proteomes" id="UP001054837">
    <property type="component" value="Unassembled WGS sequence"/>
</dbReference>
<dbReference type="InterPro" id="IPR000210">
    <property type="entry name" value="BTB/POZ_dom"/>
</dbReference>
<dbReference type="InterPro" id="IPR011333">
    <property type="entry name" value="SKP1/BTB/POZ_sf"/>
</dbReference>
<dbReference type="SMART" id="SM00875">
    <property type="entry name" value="BACK"/>
    <property type="match status" value="1"/>
</dbReference>
<dbReference type="InterPro" id="IPR011705">
    <property type="entry name" value="BACK"/>
</dbReference>
<sequence length="588" mass="68734">MSSAPKKSFPEIFNNGKWADQQKFCDGCLLTEDGTKFNVHRVLLCQCSEYFRALFCFGMRHEALIPGIESSTLDSILLYIYTGVAYLDTKNVWDMMIASDYLLMDDLMEKCRSFAVQHLTIRNCILSLNIAWPIDRLALFNDCFRYAVIHFQNIFSTWVEGIDDFPIEIFRKLLKSNSLNITSERFVWEAIVMWTEAKKSARLPYVSELVTYLRLEEEVDEELAQEILSHHLINVNPYCFLYLNKQFNYYLTKCTILNQHVKYANTFDQISPVGPRAPKYMHFVAHHFINSRKYGSALYVSYDDNLDFWRFVGEVHFFIDAVVRIGQFIYLFNTWDNVVFAFDIIEETWVPMASLFAPRYNYHVVVQGEEIFALGGDTDSHFSTTLVSRYVPRLNSWQSMNLAYSMVIYGAVVLNDLVYAVGLSELQQEEQHMMCQVYDPATDNWSLVAAPNVYRRSFSVVAYRDRIYAIAGENTENYVKAVEEYDPILNVWQSLPDLPCEYFVSNAIVVQEKLIVYDNNHEDTRFYEVPPPVCWDEESQLWRVIDESSPLHSIERYTFCVLDDCRLVKDLTAKNRRPGTQWERRPSL</sequence>
<evidence type="ECO:0000256" key="4">
    <source>
        <dbReference type="ARBA" id="ARBA00043912"/>
    </source>
</evidence>